<evidence type="ECO:0000313" key="4">
    <source>
        <dbReference type="Proteomes" id="UP000030752"/>
    </source>
</evidence>
<dbReference type="VEuPathDB" id="FungiDB:HMPREF1541_02328"/>
<name>W2S3I5_CYPE1</name>
<keyword evidence="1" id="KW-0378">Hydrolase</keyword>
<dbReference type="HOGENOM" id="CLU_1156252_0_0_1"/>
<sequence>MSSTTTASASSTSSHHPELHLLFIRHGETQDNIERVLQGHRDTSLTAKGLAEAGVLARKLHAEHPHGVAAIYHSPLQRIVQTVQPFLDLISSTSSGAAAASGQAPSIYADADLRGQGLGQLEGASYDAIDMSSPRSADGRPGVEDFDVFVGRLKRVFGRIVGVEAPKTAASGKDRTVLIATHGVAITSLFKALEASPACDNFGPAVAERGPEAWEVRWTDSDDVARLVVKRPGELPLKDREGAEGEVGKGLDWDGFQGKPFLIDMWGKKEKAL</sequence>
<dbReference type="InterPro" id="IPR029033">
    <property type="entry name" value="His_PPase_superfam"/>
</dbReference>
<organism evidence="3 4">
    <name type="scientific">Cyphellophora europaea (strain CBS 101466)</name>
    <name type="common">Phialophora europaea</name>
    <dbReference type="NCBI Taxonomy" id="1220924"/>
    <lineage>
        <taxon>Eukaryota</taxon>
        <taxon>Fungi</taxon>
        <taxon>Dikarya</taxon>
        <taxon>Ascomycota</taxon>
        <taxon>Pezizomycotina</taxon>
        <taxon>Eurotiomycetes</taxon>
        <taxon>Chaetothyriomycetidae</taxon>
        <taxon>Chaetothyriales</taxon>
        <taxon>Cyphellophoraceae</taxon>
        <taxon>Cyphellophora</taxon>
    </lineage>
</organism>
<dbReference type="Gene3D" id="3.40.50.1240">
    <property type="entry name" value="Phosphoglycerate mutase-like"/>
    <property type="match status" value="1"/>
</dbReference>
<feature type="binding site" evidence="2">
    <location>
        <begin position="25"/>
        <end position="32"/>
    </location>
    <ligand>
        <name>substrate</name>
    </ligand>
</feature>
<dbReference type="Pfam" id="PF00300">
    <property type="entry name" value="His_Phos_1"/>
    <property type="match status" value="1"/>
</dbReference>
<evidence type="ECO:0000256" key="1">
    <source>
        <dbReference type="ARBA" id="ARBA00022801"/>
    </source>
</evidence>
<dbReference type="EMBL" id="KB822718">
    <property type="protein sequence ID" value="ETN43170.1"/>
    <property type="molecule type" value="Genomic_DNA"/>
</dbReference>
<proteinExistence type="predicted"/>
<dbReference type="PANTHER" id="PTHR46517">
    <property type="entry name" value="FRUCTOSE-2,6-BISPHOSPHATASE TIGAR"/>
    <property type="match status" value="1"/>
</dbReference>
<dbReference type="GO" id="GO:0005829">
    <property type="term" value="C:cytosol"/>
    <property type="evidence" value="ECO:0007669"/>
    <property type="project" value="TreeGrafter"/>
</dbReference>
<dbReference type="PANTHER" id="PTHR46517:SF1">
    <property type="entry name" value="FRUCTOSE-2,6-BISPHOSPHATASE TIGAR"/>
    <property type="match status" value="1"/>
</dbReference>
<keyword evidence="4" id="KW-1185">Reference proteome</keyword>
<dbReference type="RefSeq" id="XP_008714906.1">
    <property type="nucleotide sequence ID" value="XM_008716684.1"/>
</dbReference>
<accession>W2S3I5</accession>
<protein>
    <recommendedName>
        <fullName evidence="5">Phosphoglycerate mutase</fullName>
    </recommendedName>
</protein>
<dbReference type="SUPFAM" id="SSF53254">
    <property type="entry name" value="Phosphoglycerate mutase-like"/>
    <property type="match status" value="1"/>
</dbReference>
<evidence type="ECO:0008006" key="5">
    <source>
        <dbReference type="Google" id="ProtNLM"/>
    </source>
</evidence>
<reference evidence="3 4" key="1">
    <citation type="submission" date="2013-03" db="EMBL/GenBank/DDBJ databases">
        <title>The Genome Sequence of Phialophora europaea CBS 101466.</title>
        <authorList>
            <consortium name="The Broad Institute Genomics Platform"/>
            <person name="Cuomo C."/>
            <person name="de Hoog S."/>
            <person name="Gorbushina A."/>
            <person name="Walker B."/>
            <person name="Young S.K."/>
            <person name="Zeng Q."/>
            <person name="Gargeya S."/>
            <person name="Fitzgerald M."/>
            <person name="Haas B."/>
            <person name="Abouelleil A."/>
            <person name="Allen A.W."/>
            <person name="Alvarado L."/>
            <person name="Arachchi H.M."/>
            <person name="Berlin A.M."/>
            <person name="Chapman S.B."/>
            <person name="Gainer-Dewar J."/>
            <person name="Goldberg J."/>
            <person name="Griggs A."/>
            <person name="Gujja S."/>
            <person name="Hansen M."/>
            <person name="Howarth C."/>
            <person name="Imamovic A."/>
            <person name="Ireland A."/>
            <person name="Larimer J."/>
            <person name="McCowan C."/>
            <person name="Murphy C."/>
            <person name="Pearson M."/>
            <person name="Poon T.W."/>
            <person name="Priest M."/>
            <person name="Roberts A."/>
            <person name="Saif S."/>
            <person name="Shea T."/>
            <person name="Sisk P."/>
            <person name="Sykes S."/>
            <person name="Wortman J."/>
            <person name="Nusbaum C."/>
            <person name="Birren B."/>
        </authorList>
    </citation>
    <scope>NUCLEOTIDE SEQUENCE [LARGE SCALE GENOMIC DNA]</scope>
    <source>
        <strain evidence="3 4">CBS 101466</strain>
    </source>
</reference>
<dbReference type="Proteomes" id="UP000030752">
    <property type="component" value="Unassembled WGS sequence"/>
</dbReference>
<dbReference type="GO" id="GO:0004331">
    <property type="term" value="F:fructose-2,6-bisphosphate 2-phosphatase activity"/>
    <property type="evidence" value="ECO:0007669"/>
    <property type="project" value="TreeGrafter"/>
</dbReference>
<dbReference type="GO" id="GO:0043456">
    <property type="term" value="P:regulation of pentose-phosphate shunt"/>
    <property type="evidence" value="ECO:0007669"/>
    <property type="project" value="TreeGrafter"/>
</dbReference>
<dbReference type="AlphaFoldDB" id="W2S3I5"/>
<dbReference type="CDD" id="cd07067">
    <property type="entry name" value="HP_PGM_like"/>
    <property type="match status" value="1"/>
</dbReference>
<dbReference type="InterPro" id="IPR051695">
    <property type="entry name" value="Phosphoglycerate_Mutase"/>
</dbReference>
<feature type="binding site" evidence="2">
    <location>
        <position position="78"/>
    </location>
    <ligand>
        <name>substrate</name>
    </ligand>
</feature>
<dbReference type="eggNOG" id="KOG0235">
    <property type="taxonomic scope" value="Eukaryota"/>
</dbReference>
<dbReference type="SMART" id="SM00855">
    <property type="entry name" value="PGAM"/>
    <property type="match status" value="1"/>
</dbReference>
<dbReference type="GeneID" id="19969667"/>
<dbReference type="OrthoDB" id="354304at2759"/>
<dbReference type="InParanoid" id="W2S3I5"/>
<dbReference type="STRING" id="1220924.W2S3I5"/>
<dbReference type="InterPro" id="IPR013078">
    <property type="entry name" value="His_Pase_superF_clade-1"/>
</dbReference>
<gene>
    <name evidence="3" type="ORF">HMPREF1541_02328</name>
</gene>
<evidence type="ECO:0000313" key="3">
    <source>
        <dbReference type="EMBL" id="ETN43170.1"/>
    </source>
</evidence>
<evidence type="ECO:0000256" key="2">
    <source>
        <dbReference type="PIRSR" id="PIRSR613078-2"/>
    </source>
</evidence>
<dbReference type="GO" id="GO:0045820">
    <property type="term" value="P:negative regulation of glycolytic process"/>
    <property type="evidence" value="ECO:0007669"/>
    <property type="project" value="TreeGrafter"/>
</dbReference>